<dbReference type="AlphaFoldDB" id="A0A9P6IEZ4"/>
<keyword evidence="7" id="KW-1185">Reference proteome</keyword>
<dbReference type="PANTHER" id="PTHR43425">
    <property type="entry name" value="OXYGEN-INSENSITIVE NADPH NITROREDUCTASE"/>
    <property type="match status" value="1"/>
</dbReference>
<dbReference type="SUPFAM" id="SSF55469">
    <property type="entry name" value="FMN-dependent nitroreductase-like"/>
    <property type="match status" value="1"/>
</dbReference>
<keyword evidence="2" id="KW-0285">Flavoprotein</keyword>
<name>A0A9P6IEZ4_9PEZI</name>
<reference evidence="6" key="2">
    <citation type="submission" date="2020-11" db="EMBL/GenBank/DDBJ databases">
        <title>Whole genome sequencing of Colletotrichum sp.</title>
        <authorList>
            <person name="Li H."/>
        </authorList>
    </citation>
    <scope>NUCLEOTIDE SEQUENCE</scope>
    <source>
        <strain evidence="6">CkLH20</strain>
    </source>
</reference>
<dbReference type="Gene3D" id="3.40.109.10">
    <property type="entry name" value="NADH Oxidase"/>
    <property type="match status" value="1"/>
</dbReference>
<proteinExistence type="inferred from homology"/>
<dbReference type="PIRSF" id="PIRSF005426">
    <property type="entry name" value="Frp"/>
    <property type="match status" value="1"/>
</dbReference>
<dbReference type="InterPro" id="IPR000415">
    <property type="entry name" value="Nitroreductase-like"/>
</dbReference>
<evidence type="ECO:0000259" key="5">
    <source>
        <dbReference type="Pfam" id="PF00881"/>
    </source>
</evidence>
<evidence type="ECO:0000256" key="1">
    <source>
        <dbReference type="ARBA" id="ARBA00008366"/>
    </source>
</evidence>
<evidence type="ECO:0000256" key="3">
    <source>
        <dbReference type="ARBA" id="ARBA00022643"/>
    </source>
</evidence>
<evidence type="ECO:0000313" key="6">
    <source>
        <dbReference type="EMBL" id="KAF9882263.1"/>
    </source>
</evidence>
<dbReference type="GeneID" id="62156093"/>
<protein>
    <recommendedName>
        <fullName evidence="5">Nitroreductase domain-containing protein</fullName>
    </recommendedName>
</protein>
<dbReference type="EMBL" id="JAATWM020000001">
    <property type="protein sequence ID" value="KAF9882263.1"/>
    <property type="molecule type" value="Genomic_DNA"/>
</dbReference>
<gene>
    <name evidence="6" type="ORF">CkaCkLH20_00299</name>
</gene>
<dbReference type="Pfam" id="PF00881">
    <property type="entry name" value="Nitroreductase"/>
    <property type="match status" value="1"/>
</dbReference>
<evidence type="ECO:0000313" key="7">
    <source>
        <dbReference type="Proteomes" id="UP000781932"/>
    </source>
</evidence>
<dbReference type="RefSeq" id="XP_038751724.1">
    <property type="nucleotide sequence ID" value="XM_038883019.1"/>
</dbReference>
<dbReference type="Proteomes" id="UP000781932">
    <property type="component" value="Unassembled WGS sequence"/>
</dbReference>
<feature type="domain" description="Nitroreductase" evidence="5">
    <location>
        <begin position="34"/>
        <end position="185"/>
    </location>
</feature>
<dbReference type="InterPro" id="IPR016446">
    <property type="entry name" value="Flavin_OxRdtase_Frp"/>
</dbReference>
<evidence type="ECO:0000256" key="4">
    <source>
        <dbReference type="ARBA" id="ARBA00023002"/>
    </source>
</evidence>
<dbReference type="GO" id="GO:0016491">
    <property type="term" value="F:oxidoreductase activity"/>
    <property type="evidence" value="ECO:0007669"/>
    <property type="project" value="UniProtKB-KW"/>
</dbReference>
<comment type="caution">
    <text evidence="6">The sequence shown here is derived from an EMBL/GenBank/DDBJ whole genome shotgun (WGS) entry which is preliminary data.</text>
</comment>
<comment type="similarity">
    <text evidence="1">Belongs to the flavin oxidoreductase frp family.</text>
</comment>
<keyword evidence="4" id="KW-0560">Oxidoreductase</keyword>
<sequence length="275" mass="30095">MAEDKLGLLQQRYGSPPGDALTSSPWSPTLSLILNHTSVRYYLPDALPAGTLEALIAAGQSASSSSMLQTWSAIAITDPAHKDKVADLAGDQPFIRQAPLFILFCADLSRLSESSERLHKPAQGLEKLDPFLMASIDAALAAQNMAIAAESLGLGMCYIGAARNNARQLTDLLKLPPRVVGLFGMTVGKPDSNSLNCIKPRLPLNEVLHREVWDNEGREEKISEYDQILGSFYEGQKKHNRKPWSEHIALCVETDDLDGRELFRGVLDDQKLSVS</sequence>
<organism evidence="6 7">
    <name type="scientific">Colletotrichum karsti</name>
    <dbReference type="NCBI Taxonomy" id="1095194"/>
    <lineage>
        <taxon>Eukaryota</taxon>
        <taxon>Fungi</taxon>
        <taxon>Dikarya</taxon>
        <taxon>Ascomycota</taxon>
        <taxon>Pezizomycotina</taxon>
        <taxon>Sordariomycetes</taxon>
        <taxon>Hypocreomycetidae</taxon>
        <taxon>Glomerellales</taxon>
        <taxon>Glomerellaceae</taxon>
        <taxon>Colletotrichum</taxon>
        <taxon>Colletotrichum boninense species complex</taxon>
    </lineage>
</organism>
<reference evidence="6" key="1">
    <citation type="submission" date="2020-03" db="EMBL/GenBank/DDBJ databases">
        <authorList>
            <person name="He L."/>
        </authorList>
    </citation>
    <scope>NUCLEOTIDE SEQUENCE</scope>
    <source>
        <strain evidence="6">CkLH20</strain>
    </source>
</reference>
<keyword evidence="3" id="KW-0288">FMN</keyword>
<dbReference type="CDD" id="cd02146">
    <property type="entry name" value="NfsA-like"/>
    <property type="match status" value="1"/>
</dbReference>
<evidence type="ECO:0000256" key="2">
    <source>
        <dbReference type="ARBA" id="ARBA00022630"/>
    </source>
</evidence>
<dbReference type="InterPro" id="IPR029479">
    <property type="entry name" value="Nitroreductase"/>
</dbReference>
<dbReference type="PANTHER" id="PTHR43425:SF2">
    <property type="entry name" value="OXYGEN-INSENSITIVE NADPH NITROREDUCTASE"/>
    <property type="match status" value="1"/>
</dbReference>
<dbReference type="OrthoDB" id="2094932at2759"/>
<accession>A0A9P6IEZ4</accession>